<gene>
    <name evidence="1" type="ORF">Tci_894780</name>
</gene>
<dbReference type="AlphaFoldDB" id="A0A699UMD5"/>
<reference evidence="1" key="1">
    <citation type="journal article" date="2019" name="Sci. Rep.">
        <title>Draft genome of Tanacetum cinerariifolium, the natural source of mosquito coil.</title>
        <authorList>
            <person name="Yamashiro T."/>
            <person name="Shiraishi A."/>
            <person name="Satake H."/>
            <person name="Nakayama K."/>
        </authorList>
    </citation>
    <scope>NUCLEOTIDE SEQUENCE</scope>
</reference>
<name>A0A699UMD5_TANCI</name>
<comment type="caution">
    <text evidence="1">The sequence shown here is derived from an EMBL/GenBank/DDBJ whole genome shotgun (WGS) entry which is preliminary data.</text>
</comment>
<protein>
    <submittedName>
        <fullName evidence="1">Uncharacterized protein</fullName>
    </submittedName>
</protein>
<accession>A0A699UMD5</accession>
<sequence length="131" mass="14706">MEFYGCMDYRYYDTRLLHSSSFEEQVVGRIVHDDDKTQGSYPCVGTFPYGYIQGDLSERLGMPPEKLTSGILESTLKELFVPKTDGKVISPIRLISSPTNFIFEAGLLLLIVRIGSSTRTISLSPFFHSPS</sequence>
<dbReference type="EMBL" id="BKCJ011340112">
    <property type="protein sequence ID" value="GFD22811.1"/>
    <property type="molecule type" value="Genomic_DNA"/>
</dbReference>
<proteinExistence type="predicted"/>
<evidence type="ECO:0000313" key="1">
    <source>
        <dbReference type="EMBL" id="GFD22811.1"/>
    </source>
</evidence>
<organism evidence="1">
    <name type="scientific">Tanacetum cinerariifolium</name>
    <name type="common">Dalmatian daisy</name>
    <name type="synonym">Chrysanthemum cinerariifolium</name>
    <dbReference type="NCBI Taxonomy" id="118510"/>
    <lineage>
        <taxon>Eukaryota</taxon>
        <taxon>Viridiplantae</taxon>
        <taxon>Streptophyta</taxon>
        <taxon>Embryophyta</taxon>
        <taxon>Tracheophyta</taxon>
        <taxon>Spermatophyta</taxon>
        <taxon>Magnoliopsida</taxon>
        <taxon>eudicotyledons</taxon>
        <taxon>Gunneridae</taxon>
        <taxon>Pentapetalae</taxon>
        <taxon>asterids</taxon>
        <taxon>campanulids</taxon>
        <taxon>Asterales</taxon>
        <taxon>Asteraceae</taxon>
        <taxon>Asteroideae</taxon>
        <taxon>Anthemideae</taxon>
        <taxon>Anthemidinae</taxon>
        <taxon>Tanacetum</taxon>
    </lineage>
</organism>